<evidence type="ECO:0000256" key="2">
    <source>
        <dbReference type="ARBA" id="ARBA00022729"/>
    </source>
</evidence>
<organism evidence="6 7">
    <name type="scientific">Solanum stoloniferum</name>
    <dbReference type="NCBI Taxonomy" id="62892"/>
    <lineage>
        <taxon>Eukaryota</taxon>
        <taxon>Viridiplantae</taxon>
        <taxon>Streptophyta</taxon>
        <taxon>Embryophyta</taxon>
        <taxon>Tracheophyta</taxon>
        <taxon>Spermatophyta</taxon>
        <taxon>Magnoliopsida</taxon>
        <taxon>eudicotyledons</taxon>
        <taxon>Gunneridae</taxon>
        <taxon>Pentapetalae</taxon>
        <taxon>asterids</taxon>
        <taxon>lamiids</taxon>
        <taxon>Solanales</taxon>
        <taxon>Solanaceae</taxon>
        <taxon>Solanoideae</taxon>
        <taxon>Solaneae</taxon>
        <taxon>Solanum</taxon>
    </lineage>
</organism>
<dbReference type="PROSITE" id="PS00026">
    <property type="entry name" value="CHIT_BIND_I_1"/>
    <property type="match status" value="2"/>
</dbReference>
<protein>
    <recommendedName>
        <fullName evidence="5">Chitin-binding type-1 domain-containing protein</fullName>
    </recommendedName>
</protein>
<dbReference type="InterPro" id="IPR018371">
    <property type="entry name" value="Chitin-binding_1_CS"/>
</dbReference>
<evidence type="ECO:0000313" key="7">
    <source>
        <dbReference type="Proteomes" id="UP001627284"/>
    </source>
</evidence>
<evidence type="ECO:0000256" key="3">
    <source>
        <dbReference type="ARBA" id="ARBA00023157"/>
    </source>
</evidence>
<keyword evidence="7" id="KW-1185">Reference proteome</keyword>
<evidence type="ECO:0000259" key="5">
    <source>
        <dbReference type="PROSITE" id="PS50941"/>
    </source>
</evidence>
<evidence type="ECO:0000313" key="6">
    <source>
        <dbReference type="EMBL" id="KAL3374960.1"/>
    </source>
</evidence>
<reference evidence="6 7" key="1">
    <citation type="submission" date="2024-05" db="EMBL/GenBank/DDBJ databases">
        <title>De novo assembly of an allotetraploid wild potato.</title>
        <authorList>
            <person name="Hosaka A.J."/>
        </authorList>
    </citation>
    <scope>NUCLEOTIDE SEQUENCE [LARGE SCALE GENOMIC DNA]</scope>
    <source>
        <tissue evidence="6">Young leaves</tissue>
    </source>
</reference>
<name>A0ABD2V1D7_9SOLN</name>
<feature type="domain" description="Chitin-binding type-1" evidence="5">
    <location>
        <begin position="55"/>
        <end position="97"/>
    </location>
</feature>
<dbReference type="InterPro" id="IPR036861">
    <property type="entry name" value="Endochitinase-like_sf"/>
</dbReference>
<dbReference type="Proteomes" id="UP001627284">
    <property type="component" value="Unassembled WGS sequence"/>
</dbReference>
<sequence>LLLFYVYNKMKKTLLALLVLFLLKVVLANELSLSFQLPIFGLEGINASTGEYSNQIQCGTQNPGIKCLDGMCCSIWGWCGSTQEYCAPGYCQSQCWCGQQADGRSCSAGECCSDDGWCGTTPKYCAPRN</sequence>
<dbReference type="InterPro" id="IPR001002">
    <property type="entry name" value="Chitin-bd_1"/>
</dbReference>
<keyword evidence="2" id="KW-0732">Signal</keyword>
<keyword evidence="3 4" id="KW-1015">Disulfide bond</keyword>
<dbReference type="PANTHER" id="PTHR47849">
    <property type="entry name" value="CHITIN-BINDING LECTIN 1"/>
    <property type="match status" value="1"/>
</dbReference>
<evidence type="ECO:0000256" key="1">
    <source>
        <dbReference type="ARBA" id="ARBA00022669"/>
    </source>
</evidence>
<feature type="disulfide bond" evidence="4">
    <location>
        <begin position="67"/>
        <end position="79"/>
    </location>
</feature>
<evidence type="ECO:0000256" key="4">
    <source>
        <dbReference type="PROSITE-ProRule" id="PRU00261"/>
    </source>
</evidence>
<dbReference type="PANTHER" id="PTHR47849:SF6">
    <property type="entry name" value="CHITIN-BINDING LECTIN 1"/>
    <property type="match status" value="1"/>
</dbReference>
<dbReference type="AlphaFoldDB" id="A0ABD2V1D7"/>
<dbReference type="Gene3D" id="3.30.60.10">
    <property type="entry name" value="Endochitinase-like"/>
    <property type="match status" value="2"/>
</dbReference>
<gene>
    <name evidence="6" type="ORF">AABB24_006449</name>
</gene>
<feature type="non-terminal residue" evidence="6">
    <location>
        <position position="1"/>
    </location>
</feature>
<dbReference type="PROSITE" id="PS50941">
    <property type="entry name" value="CHIT_BIND_I_2"/>
    <property type="match status" value="1"/>
</dbReference>
<feature type="disulfide bond" evidence="4">
    <location>
        <begin position="58"/>
        <end position="73"/>
    </location>
</feature>
<dbReference type="GO" id="GO:0008061">
    <property type="term" value="F:chitin binding"/>
    <property type="evidence" value="ECO:0007669"/>
    <property type="project" value="UniProtKB-UniRule"/>
</dbReference>
<dbReference type="EMBL" id="JBJKTR010000003">
    <property type="protein sequence ID" value="KAL3374960.1"/>
    <property type="molecule type" value="Genomic_DNA"/>
</dbReference>
<comment type="caution">
    <text evidence="6">The sequence shown here is derived from an EMBL/GenBank/DDBJ whole genome shotgun (WGS) entry which is preliminary data.</text>
</comment>
<dbReference type="Pfam" id="PF00187">
    <property type="entry name" value="Chitin_bind_1"/>
    <property type="match status" value="2"/>
</dbReference>
<accession>A0ABD2V1D7</accession>
<feature type="disulfide bond" evidence="4">
    <location>
        <begin position="72"/>
        <end position="86"/>
    </location>
</feature>
<keyword evidence="1 4" id="KW-0147">Chitin-binding</keyword>
<dbReference type="CDD" id="cd00035">
    <property type="entry name" value="ChtBD1"/>
    <property type="match status" value="1"/>
</dbReference>
<feature type="disulfide bond" evidence="4">
    <location>
        <begin position="91"/>
        <end position="95"/>
    </location>
</feature>
<dbReference type="SUPFAM" id="SSF57016">
    <property type="entry name" value="Plant lectins/antimicrobial peptides"/>
    <property type="match status" value="2"/>
</dbReference>
<dbReference type="SMART" id="SM00270">
    <property type="entry name" value="ChtBD1"/>
    <property type="match status" value="2"/>
</dbReference>
<proteinExistence type="predicted"/>